<proteinExistence type="predicted"/>
<dbReference type="Proteomes" id="UP000247555">
    <property type="component" value="Unassembled WGS sequence"/>
</dbReference>
<reference evidence="1 2" key="1">
    <citation type="submission" date="2018-05" db="EMBL/GenBank/DDBJ databases">
        <title>Genomic Encyclopedia of Type Strains, Phase IV (KMG-IV): sequencing the most valuable type-strain genomes for metagenomic binning, comparative biology and taxonomic classification.</title>
        <authorList>
            <person name="Goeker M."/>
        </authorList>
    </citation>
    <scope>NUCLEOTIDE SEQUENCE [LARGE SCALE GENOMIC DNA]</scope>
    <source>
        <strain evidence="1 2">DSM 29661</strain>
    </source>
</reference>
<name>A0A318LC51_9NEIS</name>
<accession>A0A318LC51</accession>
<protein>
    <submittedName>
        <fullName evidence="1">Uncharacterized protein</fullName>
    </submittedName>
</protein>
<keyword evidence="2" id="KW-1185">Reference proteome</keyword>
<gene>
    <name evidence="1" type="ORF">DFR34_10899</name>
</gene>
<comment type="caution">
    <text evidence="1">The sequence shown here is derived from an EMBL/GenBank/DDBJ whole genome shotgun (WGS) entry which is preliminary data.</text>
</comment>
<dbReference type="AlphaFoldDB" id="A0A318LC51"/>
<sequence>MRELLFNGFVERMKFQLSKPMTDSEFLDLYKNLEKFISKFPDRKEQIENEFLGNMILENYFLYFEMLKNKNANLPG</sequence>
<dbReference type="RefSeq" id="WP_146215093.1">
    <property type="nucleotide sequence ID" value="NZ_QJKI01000008.1"/>
</dbReference>
<evidence type="ECO:0000313" key="1">
    <source>
        <dbReference type="EMBL" id="PXX79207.1"/>
    </source>
</evidence>
<evidence type="ECO:0000313" key="2">
    <source>
        <dbReference type="Proteomes" id="UP000247555"/>
    </source>
</evidence>
<dbReference type="EMBL" id="QJKI01000008">
    <property type="protein sequence ID" value="PXX79207.1"/>
    <property type="molecule type" value="Genomic_DNA"/>
</dbReference>
<organism evidence="1 2">
    <name type="scientific">Rivihabitans pingtungensis</name>
    <dbReference type="NCBI Taxonomy" id="1054498"/>
    <lineage>
        <taxon>Bacteria</taxon>
        <taxon>Pseudomonadati</taxon>
        <taxon>Pseudomonadota</taxon>
        <taxon>Betaproteobacteria</taxon>
        <taxon>Neisseriales</taxon>
        <taxon>Aquaspirillaceae</taxon>
        <taxon>Rivihabitans</taxon>
    </lineage>
</organism>